<dbReference type="InterPro" id="IPR014746">
    <property type="entry name" value="Gln_synth/guanido_kin_cat_dom"/>
</dbReference>
<evidence type="ECO:0000256" key="3">
    <source>
        <dbReference type="ARBA" id="ARBA00022840"/>
    </source>
</evidence>
<dbReference type="PANTHER" id="PTHR36510">
    <property type="entry name" value="GLUTAMATE--CYSTEINE LIGASE 2-RELATED"/>
    <property type="match status" value="1"/>
</dbReference>
<dbReference type="InterPro" id="IPR006336">
    <property type="entry name" value="GCS2"/>
</dbReference>
<evidence type="ECO:0000256" key="1">
    <source>
        <dbReference type="ARBA" id="ARBA00022598"/>
    </source>
</evidence>
<comment type="catalytic activity">
    <reaction evidence="4 5">
        <text>L-cysteine + L-glutamate + ATP = gamma-L-glutamyl-L-cysteine + ADP + phosphate + H(+)</text>
        <dbReference type="Rhea" id="RHEA:13285"/>
        <dbReference type="ChEBI" id="CHEBI:15378"/>
        <dbReference type="ChEBI" id="CHEBI:29985"/>
        <dbReference type="ChEBI" id="CHEBI:30616"/>
        <dbReference type="ChEBI" id="CHEBI:35235"/>
        <dbReference type="ChEBI" id="CHEBI:43474"/>
        <dbReference type="ChEBI" id="CHEBI:58173"/>
        <dbReference type="ChEBI" id="CHEBI:456216"/>
        <dbReference type="EC" id="6.3.2.2"/>
    </reaction>
</comment>
<comment type="similarity">
    <text evidence="5">Belongs to the glutamate--cysteine ligase type 2 family. YbdK subfamily.</text>
</comment>
<dbReference type="EC" id="6.3.2.2" evidence="5"/>
<dbReference type="GO" id="GO:0005524">
    <property type="term" value="F:ATP binding"/>
    <property type="evidence" value="ECO:0007669"/>
    <property type="project" value="UniProtKB-KW"/>
</dbReference>
<dbReference type="SUPFAM" id="SSF55931">
    <property type="entry name" value="Glutamine synthetase/guanido kinase"/>
    <property type="match status" value="1"/>
</dbReference>
<dbReference type="AlphaFoldDB" id="A0A6J4TEN3"/>
<gene>
    <name evidence="6" type="ORF">AVDCRST_MAG30-3085</name>
</gene>
<keyword evidence="2 5" id="KW-0547">Nucleotide-binding</keyword>
<evidence type="ECO:0000256" key="4">
    <source>
        <dbReference type="ARBA" id="ARBA00048819"/>
    </source>
</evidence>
<dbReference type="InterPro" id="IPR050141">
    <property type="entry name" value="GCL_type2/YbdK_subfam"/>
</dbReference>
<dbReference type="NCBIfam" id="NF010039">
    <property type="entry name" value="PRK13515.1"/>
    <property type="match status" value="1"/>
</dbReference>
<sequence length="366" mass="41073">MRTNFTEPNFSIGIEEELMILDAETYELSNSIEALLEEAPDGEIKPELMESVLEIATKPCRDIPEAGLQLRNLRSHVRDSARALNLCIGSAGTHPTAMWEDQRIAARPRYRDLISALRFVARQEIIFGLHVHVGVAGADKAIHIANGMRVHVPILLALSANSPFWRGDATGLASTRMPIFRAFPRVGIPPEYKDWDDYEARIKFMVDSGVIQDYTYLWYDLRPHSNFGTVEVRAMDAQTRVEHTLALAALIQAMVKELAEHFDAGTELAHYPYEMLDENKWLAARHGLDGELVDLPGTDLVSAKELARRLYDRLRPHAQDLGAENEFDGLTDILDRGNGAARQQVVYEANKDLVEVVREIVHATAP</sequence>
<evidence type="ECO:0000256" key="5">
    <source>
        <dbReference type="HAMAP-Rule" id="MF_01609"/>
    </source>
</evidence>
<keyword evidence="1 5" id="KW-0436">Ligase</keyword>
<dbReference type="GO" id="GO:0004357">
    <property type="term" value="F:glutamate-cysteine ligase activity"/>
    <property type="evidence" value="ECO:0007669"/>
    <property type="project" value="UniProtKB-EC"/>
</dbReference>
<reference evidence="6" key="1">
    <citation type="submission" date="2020-02" db="EMBL/GenBank/DDBJ databases">
        <authorList>
            <person name="Meier V. D."/>
        </authorList>
    </citation>
    <scope>NUCLEOTIDE SEQUENCE</scope>
    <source>
        <strain evidence="6">AVDCRST_MAG30</strain>
    </source>
</reference>
<evidence type="ECO:0000313" key="6">
    <source>
        <dbReference type="EMBL" id="CAA9521707.1"/>
    </source>
</evidence>
<dbReference type="EMBL" id="CADCVS010000395">
    <property type="protein sequence ID" value="CAA9521707.1"/>
    <property type="molecule type" value="Genomic_DNA"/>
</dbReference>
<dbReference type="InterPro" id="IPR011793">
    <property type="entry name" value="YbdK"/>
</dbReference>
<dbReference type="HAMAP" id="MF_01609">
    <property type="entry name" value="Glu_cys_ligase_2"/>
    <property type="match status" value="1"/>
</dbReference>
<protein>
    <recommendedName>
        <fullName evidence="5">Putative glutamate--cysteine ligase 2</fullName>
        <ecNumber evidence="5">6.3.2.2</ecNumber>
    </recommendedName>
    <alternativeName>
        <fullName evidence="5">Gamma-glutamylcysteine synthetase 2</fullName>
        <shortName evidence="5">GCS 2</shortName>
        <shortName evidence="5">Gamma-GCS 2</shortName>
    </alternativeName>
</protein>
<dbReference type="PANTHER" id="PTHR36510:SF1">
    <property type="entry name" value="GLUTAMATE--CYSTEINE LIGASE 2-RELATED"/>
    <property type="match status" value="1"/>
</dbReference>
<name>A0A6J4TEN3_9ACTN</name>
<dbReference type="Gene3D" id="3.30.590.20">
    <property type="match status" value="1"/>
</dbReference>
<organism evidence="6">
    <name type="scientific">uncultured Solirubrobacteraceae bacterium</name>
    <dbReference type="NCBI Taxonomy" id="1162706"/>
    <lineage>
        <taxon>Bacteria</taxon>
        <taxon>Bacillati</taxon>
        <taxon>Actinomycetota</taxon>
        <taxon>Thermoleophilia</taxon>
        <taxon>Solirubrobacterales</taxon>
        <taxon>Solirubrobacteraceae</taxon>
        <taxon>environmental samples</taxon>
    </lineage>
</organism>
<keyword evidence="3 5" id="KW-0067">ATP-binding</keyword>
<dbReference type="Pfam" id="PF04107">
    <property type="entry name" value="GCS2"/>
    <property type="match status" value="1"/>
</dbReference>
<comment type="function">
    <text evidence="5">ATP-dependent carboxylate-amine ligase which exhibits weak glutamate--cysteine ligase activity.</text>
</comment>
<dbReference type="GO" id="GO:0042398">
    <property type="term" value="P:modified amino acid biosynthetic process"/>
    <property type="evidence" value="ECO:0007669"/>
    <property type="project" value="InterPro"/>
</dbReference>
<evidence type="ECO:0000256" key="2">
    <source>
        <dbReference type="ARBA" id="ARBA00022741"/>
    </source>
</evidence>
<proteinExistence type="inferred from homology"/>
<dbReference type="NCBIfam" id="TIGR02050">
    <property type="entry name" value="gshA_cyan_rel"/>
    <property type="match status" value="1"/>
</dbReference>
<accession>A0A6J4TEN3</accession>